<feature type="transmembrane region" description="Helical" evidence="1">
    <location>
        <begin position="46"/>
        <end position="64"/>
    </location>
</feature>
<organism evidence="2 3">
    <name type="scientific">Octadecabacter dasysiphoniae</name>
    <dbReference type="NCBI Taxonomy" id="2909341"/>
    <lineage>
        <taxon>Bacteria</taxon>
        <taxon>Pseudomonadati</taxon>
        <taxon>Pseudomonadota</taxon>
        <taxon>Alphaproteobacteria</taxon>
        <taxon>Rhodobacterales</taxon>
        <taxon>Roseobacteraceae</taxon>
        <taxon>Octadecabacter</taxon>
    </lineage>
</organism>
<dbReference type="RefSeq" id="WP_235226479.1">
    <property type="nucleotide sequence ID" value="NZ_JAKGAQ010000003.1"/>
</dbReference>
<dbReference type="EMBL" id="JAKGAQ010000003">
    <property type="protein sequence ID" value="MCF2872156.1"/>
    <property type="molecule type" value="Genomic_DNA"/>
</dbReference>
<feature type="transmembrane region" description="Helical" evidence="1">
    <location>
        <begin position="118"/>
        <end position="139"/>
    </location>
</feature>
<keyword evidence="1" id="KW-1133">Transmembrane helix</keyword>
<comment type="caution">
    <text evidence="2">The sequence shown here is derived from an EMBL/GenBank/DDBJ whole genome shotgun (WGS) entry which is preliminary data.</text>
</comment>
<sequence>MVGAVVAAIMAASFFVPWFVFFGNEVGPTMLFGDNGPPLGDLPWQGFAFLASFAVAALAAVVALMRGKAGILMLAAGVIPFALIAQQVMGARDQMQDYGLPIPEGGNPAEAFDMVRDFVAMGVPMYFISAALLVVIGLLRMLRGA</sequence>
<proteinExistence type="predicted"/>
<protein>
    <submittedName>
        <fullName evidence="2">Uncharacterized protein</fullName>
    </submittedName>
</protein>
<keyword evidence="1" id="KW-0812">Transmembrane</keyword>
<dbReference type="Proteomes" id="UP001200557">
    <property type="component" value="Unassembled WGS sequence"/>
</dbReference>
<gene>
    <name evidence="2" type="ORF">L0664_13855</name>
</gene>
<name>A0ABS9CZ29_9RHOB</name>
<accession>A0ABS9CZ29</accession>
<feature type="transmembrane region" description="Helical" evidence="1">
    <location>
        <begin position="71"/>
        <end position="89"/>
    </location>
</feature>
<keyword evidence="1" id="KW-0472">Membrane</keyword>
<keyword evidence="3" id="KW-1185">Reference proteome</keyword>
<evidence type="ECO:0000256" key="1">
    <source>
        <dbReference type="SAM" id="Phobius"/>
    </source>
</evidence>
<evidence type="ECO:0000313" key="2">
    <source>
        <dbReference type="EMBL" id="MCF2872156.1"/>
    </source>
</evidence>
<evidence type="ECO:0000313" key="3">
    <source>
        <dbReference type="Proteomes" id="UP001200557"/>
    </source>
</evidence>
<reference evidence="2 3" key="1">
    <citation type="submission" date="2022-01" db="EMBL/GenBank/DDBJ databases">
        <title>Octadecabacter sp. nov., isolated from a marine alga.</title>
        <authorList>
            <person name="Jin M.S."/>
            <person name="Kim H.M."/>
            <person name="Han D.M."/>
            <person name="Jung J.J."/>
            <person name="Jeon C.O."/>
        </authorList>
    </citation>
    <scope>NUCLEOTIDE SEQUENCE [LARGE SCALE GENOMIC DNA]</scope>
    <source>
        <strain evidence="2 3">G9-8</strain>
    </source>
</reference>